<evidence type="ECO:0008006" key="3">
    <source>
        <dbReference type="Google" id="ProtNLM"/>
    </source>
</evidence>
<sequence length="77" mass="8471">MLGGFSLLLMACVPQKSELRSDVVLPVDEMEPVRFEAQKLIQGMLNEDLLPGLSVALVDRNGPLWLEGFGKADMRKG</sequence>
<proteinExistence type="predicted"/>
<protein>
    <recommendedName>
        <fullName evidence="3">Beta-lactamase-related domain-containing protein</fullName>
    </recommendedName>
</protein>
<organism evidence="1 2">
    <name type="scientific">endosymbiont of Lamellibrachia luymesi</name>
    <dbReference type="NCBI Taxonomy" id="2200907"/>
    <lineage>
        <taxon>Bacteria</taxon>
        <taxon>Pseudomonadati</taxon>
        <taxon>Pseudomonadota</taxon>
        <taxon>Gammaproteobacteria</taxon>
        <taxon>sulfur-oxidizing symbionts</taxon>
    </lineage>
</organism>
<dbReference type="AlphaFoldDB" id="A0A370DYM0"/>
<accession>A0A370DYM0</accession>
<evidence type="ECO:0000313" key="2">
    <source>
        <dbReference type="Proteomes" id="UP000255508"/>
    </source>
</evidence>
<gene>
    <name evidence="1" type="ORF">DIZ79_06030</name>
</gene>
<dbReference type="Proteomes" id="UP000255508">
    <property type="component" value="Unassembled WGS sequence"/>
</dbReference>
<feature type="non-terminal residue" evidence="1">
    <location>
        <position position="77"/>
    </location>
</feature>
<dbReference type="EMBL" id="QFXD01000112">
    <property type="protein sequence ID" value="RDH91533.1"/>
    <property type="molecule type" value="Genomic_DNA"/>
</dbReference>
<reference evidence="1 2" key="1">
    <citation type="journal article" date="2018" name="ISME J.">
        <title>Endosymbiont genomes yield clues of tubeworm success.</title>
        <authorList>
            <person name="Li Y."/>
            <person name="Liles M.R."/>
            <person name="Halanych K.M."/>
        </authorList>
    </citation>
    <scope>NUCLEOTIDE SEQUENCE [LARGE SCALE GENOMIC DNA]</scope>
    <source>
        <strain evidence="1">A1422</strain>
    </source>
</reference>
<name>A0A370DYM0_9GAMM</name>
<comment type="caution">
    <text evidence="1">The sequence shown here is derived from an EMBL/GenBank/DDBJ whole genome shotgun (WGS) entry which is preliminary data.</text>
</comment>
<evidence type="ECO:0000313" key="1">
    <source>
        <dbReference type="EMBL" id="RDH91533.1"/>
    </source>
</evidence>